<evidence type="ECO:0000256" key="10">
    <source>
        <dbReference type="PROSITE-ProRule" id="PRU00560"/>
    </source>
</evidence>
<evidence type="ECO:0000256" key="8">
    <source>
        <dbReference type="ARBA" id="ARBA00034923"/>
    </source>
</evidence>
<comment type="catalytic activity">
    <reaction evidence="6">
        <text>Couples ATP hydrolysis with the unwinding of duplex DNA by translocating in the 3'-5' direction.</text>
        <dbReference type="EC" id="5.6.2.4"/>
    </reaction>
</comment>
<feature type="binding site" evidence="10">
    <location>
        <begin position="31"/>
        <end position="38"/>
    </location>
    <ligand>
        <name>ATP</name>
        <dbReference type="ChEBI" id="CHEBI:30616"/>
    </ligand>
</feature>
<dbReference type="EMBL" id="JAOVZR010000001">
    <property type="protein sequence ID" value="MCY0149097.1"/>
    <property type="molecule type" value="Genomic_DNA"/>
</dbReference>
<keyword evidence="1 10" id="KW-0547">Nucleotide-binding</keyword>
<dbReference type="InterPro" id="IPR027417">
    <property type="entry name" value="P-loop_NTPase"/>
</dbReference>
<dbReference type="InterPro" id="IPR014017">
    <property type="entry name" value="DNA_helicase_UvrD-like_C"/>
</dbReference>
<dbReference type="PANTHER" id="PTHR11070">
    <property type="entry name" value="UVRD / RECB / PCRA DNA HELICASE FAMILY MEMBER"/>
    <property type="match status" value="1"/>
</dbReference>
<dbReference type="PROSITE" id="PS51198">
    <property type="entry name" value="UVRD_HELICASE_ATP_BIND"/>
    <property type="match status" value="1"/>
</dbReference>
<dbReference type="NCBIfam" id="TIGR02784">
    <property type="entry name" value="addA_alphas"/>
    <property type="match status" value="1"/>
</dbReference>
<evidence type="ECO:0000256" key="4">
    <source>
        <dbReference type="ARBA" id="ARBA00022840"/>
    </source>
</evidence>
<keyword evidence="4 10" id="KW-0067">ATP-binding</keyword>
<dbReference type="RefSeq" id="WP_267654606.1">
    <property type="nucleotide sequence ID" value="NZ_JAOVZR010000001.1"/>
</dbReference>
<reference evidence="14" key="1">
    <citation type="submission" date="2022-10" db="EMBL/GenBank/DDBJ databases">
        <title>Hoeflea sp. G2-23, isolated from marine algae.</title>
        <authorList>
            <person name="Kristyanto S."/>
            <person name="Kim J.M."/>
            <person name="Jeon C.O."/>
        </authorList>
    </citation>
    <scope>NUCLEOTIDE SEQUENCE</scope>
    <source>
        <strain evidence="14">G2-23</strain>
    </source>
</reference>
<dbReference type="SUPFAM" id="SSF52540">
    <property type="entry name" value="P-loop containing nucleoside triphosphate hydrolases"/>
    <property type="match status" value="1"/>
</dbReference>
<dbReference type="PROSITE" id="PS51217">
    <property type="entry name" value="UVRD_HELICASE_CTER"/>
    <property type="match status" value="1"/>
</dbReference>
<evidence type="ECO:0000256" key="7">
    <source>
        <dbReference type="ARBA" id="ARBA00034808"/>
    </source>
</evidence>
<evidence type="ECO:0000313" key="15">
    <source>
        <dbReference type="Proteomes" id="UP001073227"/>
    </source>
</evidence>
<gene>
    <name evidence="14" type="primary">addA</name>
    <name evidence="14" type="ORF">OEG84_15625</name>
</gene>
<dbReference type="Pfam" id="PF00580">
    <property type="entry name" value="UvrD-helicase"/>
    <property type="match status" value="1"/>
</dbReference>
<dbReference type="Gene3D" id="3.40.50.300">
    <property type="entry name" value="P-loop containing nucleotide triphosphate hydrolases"/>
    <property type="match status" value="4"/>
</dbReference>
<evidence type="ECO:0000256" key="1">
    <source>
        <dbReference type="ARBA" id="ARBA00022741"/>
    </source>
</evidence>
<comment type="caution">
    <text evidence="14">The sequence shown here is derived from an EMBL/GenBank/DDBJ whole genome shotgun (WGS) entry which is preliminary data.</text>
</comment>
<feature type="domain" description="UvrD-like helicase C-terminal" evidence="13">
    <location>
        <begin position="527"/>
        <end position="806"/>
    </location>
</feature>
<dbReference type="EC" id="5.6.2.4" evidence="7"/>
<keyword evidence="5" id="KW-0413">Isomerase</keyword>
<evidence type="ECO:0000259" key="12">
    <source>
        <dbReference type="PROSITE" id="PS51198"/>
    </source>
</evidence>
<feature type="domain" description="UvrD-like helicase ATP-binding" evidence="12">
    <location>
        <begin position="10"/>
        <end position="497"/>
    </location>
</feature>
<evidence type="ECO:0000256" key="6">
    <source>
        <dbReference type="ARBA" id="ARBA00034617"/>
    </source>
</evidence>
<evidence type="ECO:0000256" key="5">
    <source>
        <dbReference type="ARBA" id="ARBA00023235"/>
    </source>
</evidence>
<organism evidence="14 15">
    <name type="scientific">Hoeflea algicola</name>
    <dbReference type="NCBI Taxonomy" id="2983763"/>
    <lineage>
        <taxon>Bacteria</taxon>
        <taxon>Pseudomonadati</taxon>
        <taxon>Pseudomonadota</taxon>
        <taxon>Alphaproteobacteria</taxon>
        <taxon>Hyphomicrobiales</taxon>
        <taxon>Rhizobiaceae</taxon>
        <taxon>Hoeflea</taxon>
    </lineage>
</organism>
<accession>A0ABT3ZBC7</accession>
<sequence length="1015" mass="109832">MADAGDNNAVSETTLRQNRAATPTLSAWVSANAGSGKTHVLARRVIRLLLRGARPSSILCLTYTKAAAAEMSNRVFKTLADWVRLDDVALAAKIAELEGVEAQAGQLMQARRLFATALETPGGLKIQTIHAFCEAVLHRFPLEANIAGHFSVLDDQKAAELLAEARRQLMSARAFDEDPDLAGAVMAALDIGGEAGFDKLLAGLYDRRRDYLAFDAVAGDVTGAEILIRSALGLAPDEDEAAVISKAWPLAALPIDYVRALSDFAETAESATKAYNLAYGLLTAGSEPDPAARLDLLKQVFLTKAGAPAKLGTVMTASVAGSFPDLADRVVEAQAQVITVIDRLARLKALTASLTAYRLARRYIGGFEALKTRQALLDYDDLIAATEALLSKSGASAWVHYKLDQGIDHVLVDEAQDTAPLQWNVIGQLSEEFFAGEGARPATRTLFAVGDEKQSIYSFQGARPERFAQERKRVADRARSAAIDFEQVALRVSFRSCNEVLKLVDHVFAHADAKRGMGDPDEPVIHETARGRAPGLVELWPMIAREPSDSDEDWTAAFDEVPETAPSAQLARRITSVLDQWVGREMIEDQKTGKLRLITPGDILVLVRKRDGFVPTLLRTLKASTDIPVAGADRLRLTDHIAVQDLIALGRYTLLADDDLSLAALIKSPLLGLDEDALYELTADRPKTMSVSARLRQLAGSDPRFTTARDRLDHWVVAASQLPPHDFYAAVLGPDGGRRAYLSRLGHEVGDVLDEFLGLALDHELAGLPGLQAFLAMLENDAPEIKREMDGQSGAVRIMTVHAAKGLEAPVVFLVDSGGEAFQHSHQPRLCLLPAQAGASAPAVPVWLPDKTHESEATEPVRAALRAQAEEEYRRLMYVGLTRAADRLVVCGYRGLREVKTATWHSMVAEGLAHTDDGDFVVSEVERQTDSGPFSVLRLQKPDRGRRRSKSRAGSGKAPRAGAGDSIYALAATVAPAPAIGAIGRQRRARRQRRGDDAVTVCRPTRPFWPGAGAR</sequence>
<evidence type="ECO:0000256" key="3">
    <source>
        <dbReference type="ARBA" id="ARBA00022806"/>
    </source>
</evidence>
<evidence type="ECO:0000313" key="14">
    <source>
        <dbReference type="EMBL" id="MCY0149097.1"/>
    </source>
</evidence>
<evidence type="ECO:0000256" key="9">
    <source>
        <dbReference type="ARBA" id="ARBA00048988"/>
    </source>
</evidence>
<keyword evidence="15" id="KW-1185">Reference proteome</keyword>
<evidence type="ECO:0000256" key="2">
    <source>
        <dbReference type="ARBA" id="ARBA00022801"/>
    </source>
</evidence>
<dbReference type="PANTHER" id="PTHR11070:SF2">
    <property type="entry name" value="ATP-DEPENDENT DNA HELICASE SRS2"/>
    <property type="match status" value="1"/>
</dbReference>
<dbReference type="Proteomes" id="UP001073227">
    <property type="component" value="Unassembled WGS sequence"/>
</dbReference>
<keyword evidence="2 10" id="KW-0378">Hydrolase</keyword>
<dbReference type="InterPro" id="IPR014151">
    <property type="entry name" value="DNA_helicase_AddA"/>
</dbReference>
<protein>
    <recommendedName>
        <fullName evidence="7">DNA 3'-5' helicase</fullName>
        <ecNumber evidence="7">5.6.2.4</ecNumber>
    </recommendedName>
    <alternativeName>
        <fullName evidence="8">DNA 3'-5' helicase II</fullName>
    </alternativeName>
</protein>
<dbReference type="InterPro" id="IPR000212">
    <property type="entry name" value="DNA_helicase_UvrD/REP"/>
</dbReference>
<keyword evidence="3 10" id="KW-0347">Helicase</keyword>
<feature type="region of interest" description="Disordered" evidence="11">
    <location>
        <begin position="941"/>
        <end position="961"/>
    </location>
</feature>
<evidence type="ECO:0000259" key="13">
    <source>
        <dbReference type="PROSITE" id="PS51217"/>
    </source>
</evidence>
<proteinExistence type="predicted"/>
<evidence type="ECO:0000256" key="11">
    <source>
        <dbReference type="SAM" id="MobiDB-lite"/>
    </source>
</evidence>
<name>A0ABT3ZBC7_9HYPH</name>
<dbReference type="Pfam" id="PF13361">
    <property type="entry name" value="UvrD_C"/>
    <property type="match status" value="1"/>
</dbReference>
<dbReference type="InterPro" id="IPR014016">
    <property type="entry name" value="UvrD-like_ATP-bd"/>
</dbReference>
<comment type="catalytic activity">
    <reaction evidence="9">
        <text>ATP + H2O = ADP + phosphate + H(+)</text>
        <dbReference type="Rhea" id="RHEA:13065"/>
        <dbReference type="ChEBI" id="CHEBI:15377"/>
        <dbReference type="ChEBI" id="CHEBI:15378"/>
        <dbReference type="ChEBI" id="CHEBI:30616"/>
        <dbReference type="ChEBI" id="CHEBI:43474"/>
        <dbReference type="ChEBI" id="CHEBI:456216"/>
        <dbReference type="EC" id="5.6.2.4"/>
    </reaction>
</comment>
<dbReference type="GO" id="GO:0004386">
    <property type="term" value="F:helicase activity"/>
    <property type="evidence" value="ECO:0007669"/>
    <property type="project" value="UniProtKB-KW"/>
</dbReference>